<dbReference type="GO" id="GO:0016491">
    <property type="term" value="F:oxidoreductase activity"/>
    <property type="evidence" value="ECO:0007669"/>
    <property type="project" value="InterPro"/>
</dbReference>
<dbReference type="Gene3D" id="2.60.40.730">
    <property type="entry name" value="SOR catalytic domain"/>
    <property type="match status" value="1"/>
</dbReference>
<keyword evidence="8" id="KW-1185">Reference proteome</keyword>
<organism evidence="7 8">
    <name type="scientific">Allisonella histaminiformans</name>
    <dbReference type="NCBI Taxonomy" id="209880"/>
    <lineage>
        <taxon>Bacteria</taxon>
        <taxon>Bacillati</taxon>
        <taxon>Bacillota</taxon>
        <taxon>Negativicutes</taxon>
        <taxon>Veillonellales</taxon>
        <taxon>Veillonellaceae</taxon>
        <taxon>Allisonella</taxon>
    </lineage>
</organism>
<evidence type="ECO:0000256" key="2">
    <source>
        <dbReference type="ARBA" id="ARBA00022448"/>
    </source>
</evidence>
<accession>A0A1G5W295</accession>
<dbReference type="OrthoDB" id="9814936at2"/>
<feature type="domain" description="Desulfoferrodoxin ferrous iron-binding" evidence="6">
    <location>
        <begin position="36"/>
        <end position="120"/>
    </location>
</feature>
<dbReference type="PANTHER" id="PTHR36541:SF1">
    <property type="entry name" value="SUPEROXIDE REDUCTASE-RELATED"/>
    <property type="match status" value="1"/>
</dbReference>
<dbReference type="InterPro" id="IPR036073">
    <property type="entry name" value="Desulfoferrodoxin_Fe-bd_dom_sf"/>
</dbReference>
<dbReference type="PANTHER" id="PTHR36541">
    <property type="entry name" value="SUPEROXIDE REDUCTASE-RELATED"/>
    <property type="match status" value="1"/>
</dbReference>
<sequence>MEFYRSNKNDRISVFVSTLGRPAGEGADEVLTANTVDAAREKHVPLVERSGNDVVVTVGEVIHPMTEAHYIMWIALETSEGFHVKHLAPGEVPTAIFALTDGEEPVAAYEYCNLHGLWKKEI</sequence>
<evidence type="ECO:0000313" key="7">
    <source>
        <dbReference type="EMBL" id="SDA52220.1"/>
    </source>
</evidence>
<evidence type="ECO:0000313" key="8">
    <source>
        <dbReference type="Proteomes" id="UP000199689"/>
    </source>
</evidence>
<dbReference type="RefSeq" id="WP_091364593.1">
    <property type="nucleotide sequence ID" value="NZ_FMXA01000012.1"/>
</dbReference>
<proteinExistence type="inferred from homology"/>
<name>A0A1G5W295_9FIRM</name>
<comment type="similarity">
    <text evidence="1">Belongs to the desulfoferrodoxin family.</text>
</comment>
<evidence type="ECO:0000256" key="5">
    <source>
        <dbReference type="ARBA" id="ARBA00023004"/>
    </source>
</evidence>
<dbReference type="Pfam" id="PF01880">
    <property type="entry name" value="Desulfoferrodox"/>
    <property type="match status" value="1"/>
</dbReference>
<protein>
    <submittedName>
        <fullName evidence="7">Superoxide reductase</fullName>
    </submittedName>
</protein>
<dbReference type="NCBIfam" id="TIGR00332">
    <property type="entry name" value="neela_ferrous"/>
    <property type="match status" value="1"/>
</dbReference>
<dbReference type="SUPFAM" id="SSF49367">
    <property type="entry name" value="Superoxide reductase-like"/>
    <property type="match status" value="1"/>
</dbReference>
<dbReference type="GeneID" id="87756105"/>
<evidence type="ECO:0000256" key="1">
    <source>
        <dbReference type="ARBA" id="ARBA00005941"/>
    </source>
</evidence>
<dbReference type="AlphaFoldDB" id="A0A1G5W295"/>
<evidence type="ECO:0000259" key="6">
    <source>
        <dbReference type="Pfam" id="PF01880"/>
    </source>
</evidence>
<dbReference type="STRING" id="209880.SAMN02910343_01086"/>
<keyword evidence="4" id="KW-0249">Electron transport</keyword>
<keyword evidence="3" id="KW-0479">Metal-binding</keyword>
<keyword evidence="5" id="KW-0408">Iron</keyword>
<dbReference type="GO" id="GO:0005506">
    <property type="term" value="F:iron ion binding"/>
    <property type="evidence" value="ECO:0007669"/>
    <property type="project" value="InterPro"/>
</dbReference>
<gene>
    <name evidence="7" type="ORF">SAMN02910343_01086</name>
</gene>
<dbReference type="InterPro" id="IPR002742">
    <property type="entry name" value="Desulfoferrodoxin_Fe-bd_dom"/>
</dbReference>
<evidence type="ECO:0000256" key="4">
    <source>
        <dbReference type="ARBA" id="ARBA00022982"/>
    </source>
</evidence>
<reference evidence="7 8" key="1">
    <citation type="submission" date="2016-10" db="EMBL/GenBank/DDBJ databases">
        <authorList>
            <person name="de Groot N.N."/>
        </authorList>
    </citation>
    <scope>NUCLEOTIDE SEQUENCE [LARGE SCALE GENOMIC DNA]</scope>
    <source>
        <strain evidence="7 8">DSM 15230</strain>
    </source>
</reference>
<keyword evidence="2" id="KW-0813">Transport</keyword>
<dbReference type="EMBL" id="FMXA01000012">
    <property type="protein sequence ID" value="SDA52220.1"/>
    <property type="molecule type" value="Genomic_DNA"/>
</dbReference>
<evidence type="ECO:0000256" key="3">
    <source>
        <dbReference type="ARBA" id="ARBA00022723"/>
    </source>
</evidence>
<dbReference type="Proteomes" id="UP000199689">
    <property type="component" value="Unassembled WGS sequence"/>
</dbReference>
<dbReference type="InterPro" id="IPR051233">
    <property type="entry name" value="Desulfoferrodoxin_SOR"/>
</dbReference>